<reference evidence="1" key="1">
    <citation type="submission" date="2022-04" db="EMBL/GenBank/DDBJ databases">
        <title>Genome of the entomopathogenic fungus Entomophthora muscae.</title>
        <authorList>
            <person name="Elya C."/>
            <person name="Lovett B.R."/>
            <person name="Lee E."/>
            <person name="Macias A.M."/>
            <person name="Hajek A.E."/>
            <person name="De Bivort B.L."/>
            <person name="Kasson M.T."/>
            <person name="De Fine Licht H.H."/>
            <person name="Stajich J.E."/>
        </authorList>
    </citation>
    <scope>NUCLEOTIDE SEQUENCE</scope>
    <source>
        <strain evidence="1">Berkeley</strain>
    </source>
</reference>
<gene>
    <name evidence="1" type="ORF">DSO57_1022296</name>
</gene>
<accession>A0ACC2TQ97</accession>
<evidence type="ECO:0000313" key="2">
    <source>
        <dbReference type="Proteomes" id="UP001165960"/>
    </source>
</evidence>
<protein>
    <submittedName>
        <fullName evidence="1">Uncharacterized protein</fullName>
    </submittedName>
</protein>
<comment type="caution">
    <text evidence="1">The sequence shown here is derived from an EMBL/GenBank/DDBJ whole genome shotgun (WGS) entry which is preliminary data.</text>
</comment>
<dbReference type="EMBL" id="QTSX02002241">
    <property type="protein sequence ID" value="KAJ9076853.1"/>
    <property type="molecule type" value="Genomic_DNA"/>
</dbReference>
<sequence length="249" mass="28648">MDYNLRNLVYTLFGCMALSTYYWMALKPLLNLTQIPTILNTFVKLAWIDLYPKDLPSFQGPDIDKFLSTDQNKAKIMSVLNHSLPSLQHLPPMSLDLHPTWDCSLWFLLDALLMSLNTYFPHLSQPAFPWRPLRAVIQVLHWITSWWPDFVSLAPLSHTTPPNSPFVYSPSDPQEKLFDFNCHYDPTSESKEEPEKESEPSAPADDQIELWDVKSVHNICNQNGAFVVPTTFLASYHIVSKKRGLQLQL</sequence>
<proteinExistence type="predicted"/>
<evidence type="ECO:0000313" key="1">
    <source>
        <dbReference type="EMBL" id="KAJ9076853.1"/>
    </source>
</evidence>
<dbReference type="Proteomes" id="UP001165960">
    <property type="component" value="Unassembled WGS sequence"/>
</dbReference>
<organism evidence="1 2">
    <name type="scientific">Entomophthora muscae</name>
    <dbReference type="NCBI Taxonomy" id="34485"/>
    <lineage>
        <taxon>Eukaryota</taxon>
        <taxon>Fungi</taxon>
        <taxon>Fungi incertae sedis</taxon>
        <taxon>Zoopagomycota</taxon>
        <taxon>Entomophthoromycotina</taxon>
        <taxon>Entomophthoromycetes</taxon>
        <taxon>Entomophthorales</taxon>
        <taxon>Entomophthoraceae</taxon>
        <taxon>Entomophthora</taxon>
    </lineage>
</organism>
<name>A0ACC2TQ97_9FUNG</name>
<keyword evidence="2" id="KW-1185">Reference proteome</keyword>